<feature type="chain" id="PRO_5011011507" description="SH3b domain-containing protein" evidence="3">
    <location>
        <begin position="21"/>
        <end position="240"/>
    </location>
</feature>
<evidence type="ECO:0000256" key="2">
    <source>
        <dbReference type="SAM" id="Phobius"/>
    </source>
</evidence>
<dbReference type="RefSeq" id="WP_087286326.1">
    <property type="nucleotide sequence ID" value="NZ_NFJD01000001.1"/>
</dbReference>
<evidence type="ECO:0000256" key="3">
    <source>
        <dbReference type="SAM" id="SignalP"/>
    </source>
</evidence>
<proteinExistence type="predicted"/>
<dbReference type="Gene3D" id="1.25.40.10">
    <property type="entry name" value="Tetratricopeptide repeat domain"/>
    <property type="match status" value="1"/>
</dbReference>
<protein>
    <recommendedName>
        <fullName evidence="4">SH3b domain-containing protein</fullName>
    </recommendedName>
</protein>
<feature type="transmembrane region" description="Helical" evidence="2">
    <location>
        <begin position="128"/>
        <end position="146"/>
    </location>
</feature>
<feature type="domain" description="SH3b" evidence="4">
    <location>
        <begin position="177"/>
        <end position="240"/>
    </location>
</feature>
<dbReference type="InterPro" id="IPR003646">
    <property type="entry name" value="SH3-like_bac-type"/>
</dbReference>
<dbReference type="SUPFAM" id="SSF48452">
    <property type="entry name" value="TPR-like"/>
    <property type="match status" value="1"/>
</dbReference>
<reference evidence="6" key="1">
    <citation type="submission" date="2017-04" db="EMBL/GenBank/DDBJ databases">
        <title>Function of individual gut microbiota members based on whole genome sequencing of pure cultures obtained from chicken caecum.</title>
        <authorList>
            <person name="Medvecky M."/>
            <person name="Cejkova D."/>
            <person name="Polansky O."/>
            <person name="Karasova D."/>
            <person name="Kubasova T."/>
            <person name="Cizek A."/>
            <person name="Rychlik I."/>
        </authorList>
    </citation>
    <scope>NUCLEOTIDE SEQUENCE [LARGE SCALE GENOMIC DNA]</scope>
    <source>
        <strain evidence="6">An273</strain>
    </source>
</reference>
<feature type="transmembrane region" description="Helical" evidence="2">
    <location>
        <begin position="153"/>
        <end position="170"/>
    </location>
</feature>
<keyword evidence="1" id="KW-0802">TPR repeat</keyword>
<evidence type="ECO:0000313" key="5">
    <source>
        <dbReference type="EMBL" id="OUO57292.1"/>
    </source>
</evidence>
<evidence type="ECO:0000256" key="1">
    <source>
        <dbReference type="PROSITE-ProRule" id="PRU00339"/>
    </source>
</evidence>
<keyword evidence="2" id="KW-0812">Transmembrane</keyword>
<dbReference type="InterPro" id="IPR011990">
    <property type="entry name" value="TPR-like_helical_dom_sf"/>
</dbReference>
<evidence type="ECO:0000313" key="6">
    <source>
        <dbReference type="Proteomes" id="UP000196368"/>
    </source>
</evidence>
<dbReference type="EMBL" id="NFJD01000001">
    <property type="protein sequence ID" value="OUO57292.1"/>
    <property type="molecule type" value="Genomic_DNA"/>
</dbReference>
<dbReference type="Gene3D" id="2.30.30.40">
    <property type="entry name" value="SH3 Domains"/>
    <property type="match status" value="1"/>
</dbReference>
<evidence type="ECO:0000259" key="4">
    <source>
        <dbReference type="PROSITE" id="PS51781"/>
    </source>
</evidence>
<feature type="repeat" description="TPR" evidence="1">
    <location>
        <begin position="54"/>
        <end position="87"/>
    </location>
</feature>
<comment type="caution">
    <text evidence="5">The sequence shown here is derived from an EMBL/GenBank/DDBJ whole genome shotgun (WGS) entry which is preliminary data.</text>
</comment>
<dbReference type="Proteomes" id="UP000196368">
    <property type="component" value="Unassembled WGS sequence"/>
</dbReference>
<sequence>MKRFLALTLLLVSVASAAWAQTALEQAENFYRQGKFSAALGIYESELKKVPNDPYLYYNIGNCYFKMGSRGLAIANYYRAFRLAPRDADIRHNLTLSLSSVGERLVPSGVPVVLHQAFYSLSYSELKGLLFALLWLFCALASLWLLKRKWGRMLAASAVILLLCAGWFYLRHTLQVEHLAVIAAPVAEIRSGPGTNFPASASLAQGHLITVEDAKDEWYEVIVKSQGLKGWVEKSAVEQI</sequence>
<dbReference type="PROSITE" id="PS50005">
    <property type="entry name" value="TPR"/>
    <property type="match status" value="1"/>
</dbReference>
<keyword evidence="6" id="KW-1185">Reference proteome</keyword>
<dbReference type="Pfam" id="PF08239">
    <property type="entry name" value="SH3_3"/>
    <property type="match status" value="1"/>
</dbReference>
<dbReference type="SMART" id="SM00028">
    <property type="entry name" value="TPR"/>
    <property type="match status" value="2"/>
</dbReference>
<keyword evidence="3" id="KW-0732">Signal</keyword>
<dbReference type="AlphaFoldDB" id="A0A1Y4DF67"/>
<dbReference type="InterPro" id="IPR019734">
    <property type="entry name" value="TPR_rpt"/>
</dbReference>
<feature type="signal peptide" evidence="3">
    <location>
        <begin position="1"/>
        <end position="20"/>
    </location>
</feature>
<name>A0A1Y4DF67_9BACT</name>
<keyword evidence="2" id="KW-0472">Membrane</keyword>
<organism evidence="5 6">
    <name type="scientific">Candidatus Avelusimicrobium gallicola</name>
    <dbReference type="NCBI Taxonomy" id="2562704"/>
    <lineage>
        <taxon>Bacteria</taxon>
        <taxon>Pseudomonadati</taxon>
        <taxon>Elusimicrobiota</taxon>
        <taxon>Elusimicrobia</taxon>
        <taxon>Elusimicrobiales</taxon>
        <taxon>Elusimicrobiaceae</taxon>
        <taxon>Candidatus Avelusimicrobium</taxon>
    </lineage>
</organism>
<keyword evidence="2" id="KW-1133">Transmembrane helix</keyword>
<dbReference type="OrthoDB" id="9776208at2"/>
<dbReference type="SMART" id="SM00287">
    <property type="entry name" value="SH3b"/>
    <property type="match status" value="1"/>
</dbReference>
<accession>A0A1Y4DF67</accession>
<dbReference type="PROSITE" id="PS51781">
    <property type="entry name" value="SH3B"/>
    <property type="match status" value="1"/>
</dbReference>
<gene>
    <name evidence="5" type="ORF">B5F75_00495</name>
</gene>